<dbReference type="GO" id="GO:0032259">
    <property type="term" value="P:methylation"/>
    <property type="evidence" value="ECO:0007669"/>
    <property type="project" value="UniProtKB-KW"/>
</dbReference>
<accession>A0A160F5J4</accession>
<dbReference type="KEGG" id="aamy:GFC30_2783"/>
<dbReference type="EMBL" id="CP015438">
    <property type="protein sequence ID" value="ANB61809.1"/>
    <property type="molecule type" value="Genomic_DNA"/>
</dbReference>
<keyword evidence="2" id="KW-1185">Reference proteome</keyword>
<dbReference type="PATRIC" id="fig|294699.3.peg.2863"/>
<reference evidence="1 2" key="1">
    <citation type="journal article" date="2006" name="Syst. Appl. Microbiol.">
        <title>Anoxybacillus amylolyticus sp. nov., a thermophilic amylase producing bacterium isolated from Mount Rittmann (Antarctica).</title>
        <authorList>
            <person name="Poli A."/>
            <person name="Esposito E."/>
            <person name="Lama L."/>
            <person name="Orlando P."/>
            <person name="Nicolaus G."/>
            <person name="de Appolonia F."/>
            <person name="Gambacorta A."/>
            <person name="Nicolaus B."/>
        </authorList>
    </citation>
    <scope>NUCLEOTIDE SEQUENCE [LARGE SCALE GENOMIC DNA]</scope>
    <source>
        <strain evidence="1 2">DSM 15939</strain>
    </source>
</reference>
<keyword evidence="1" id="KW-0808">Transferase</keyword>
<gene>
    <name evidence="1" type="ORF">GFC30_2783</name>
</gene>
<dbReference type="AlphaFoldDB" id="A0A160F5J4"/>
<dbReference type="GO" id="GO:0008168">
    <property type="term" value="F:methyltransferase activity"/>
    <property type="evidence" value="ECO:0007669"/>
    <property type="project" value="UniProtKB-KW"/>
</dbReference>
<dbReference type="Proteomes" id="UP000076865">
    <property type="component" value="Chromosome"/>
</dbReference>
<protein>
    <submittedName>
        <fullName evidence="1">DNA methylAse containing a Zn-ribbon domain protein</fullName>
    </submittedName>
</protein>
<keyword evidence="1" id="KW-0489">Methyltransferase</keyword>
<proteinExistence type="predicted"/>
<name>A0A160F5J4_9BACL</name>
<evidence type="ECO:0000313" key="2">
    <source>
        <dbReference type="Proteomes" id="UP000076865"/>
    </source>
</evidence>
<evidence type="ECO:0000313" key="1">
    <source>
        <dbReference type="EMBL" id="ANB61809.1"/>
    </source>
</evidence>
<dbReference type="REBASE" id="145249">
    <property type="entry name" value="M.Aam15939ORF2783P"/>
</dbReference>
<sequence length="204" mass="23653">MLTSYKKIEDIDVKYELAKLRTSNEESPIEKIIQNAVKIAYDYLIPAGFDHYIWKMLTPEERFYIKGLELEKQNVYQLSGYQELARGFGVREYRDLLGSTRANNARLKTASEFAMSGLNDHSKFGSSLLRNVLVAIYLAVKEEDTMKGRNWLKTELVDYWGVRTTIVEILSYISSLQYIENMEHWKKDAYVASILKELISNDGI</sequence>
<organism evidence="1 2">
    <name type="scientific">Anoxybacteroides amylolyticum</name>
    <dbReference type="NCBI Taxonomy" id="294699"/>
    <lineage>
        <taxon>Bacteria</taxon>
        <taxon>Bacillati</taxon>
        <taxon>Bacillota</taxon>
        <taxon>Bacilli</taxon>
        <taxon>Bacillales</taxon>
        <taxon>Anoxybacillaceae</taxon>
        <taxon>Anoxybacteroides</taxon>
    </lineage>
</organism>